<dbReference type="GO" id="GO:0022857">
    <property type="term" value="F:transmembrane transporter activity"/>
    <property type="evidence" value="ECO:0007669"/>
    <property type="project" value="InterPro"/>
</dbReference>
<evidence type="ECO:0000256" key="2">
    <source>
        <dbReference type="ARBA" id="ARBA00022448"/>
    </source>
</evidence>
<dbReference type="PANTHER" id="PTHR30561:SF0">
    <property type="entry name" value="GUANIDINIUM EXPORTER"/>
    <property type="match status" value="1"/>
</dbReference>
<keyword evidence="2" id="KW-0813">Transport</keyword>
<keyword evidence="6 10" id="KW-0472">Membrane</keyword>
<feature type="transmembrane region" description="Helical" evidence="10">
    <location>
        <begin position="84"/>
        <end position="102"/>
    </location>
</feature>
<keyword evidence="4 9" id="KW-0812">Transmembrane</keyword>
<evidence type="ECO:0000256" key="10">
    <source>
        <dbReference type="SAM" id="Phobius"/>
    </source>
</evidence>
<keyword evidence="5 10" id="KW-1133">Transmembrane helix</keyword>
<dbReference type="RefSeq" id="WP_079638503.1">
    <property type="nucleotide sequence ID" value="NZ_FUYP01000010.1"/>
</dbReference>
<dbReference type="EMBL" id="FUYP01000010">
    <property type="protein sequence ID" value="SKB58507.1"/>
    <property type="molecule type" value="Genomic_DNA"/>
</dbReference>
<keyword evidence="12" id="KW-1185">Reference proteome</keyword>
<feature type="transmembrane region" description="Helical" evidence="10">
    <location>
        <begin position="33"/>
        <end position="50"/>
    </location>
</feature>
<evidence type="ECO:0000256" key="8">
    <source>
        <dbReference type="ARBA" id="ARBA00039168"/>
    </source>
</evidence>
<comment type="similarity">
    <text evidence="7">Belongs to the drug/metabolite transporter (DMT) superfamily. Small multidrug resistance (SMR) (TC 2.A.7.1) family. Gdx/SugE subfamily.</text>
</comment>
<accession>A0A1T5CGC7</accession>
<dbReference type="InterPro" id="IPR037185">
    <property type="entry name" value="EmrE-like"/>
</dbReference>
<protein>
    <recommendedName>
        <fullName evidence="8">Guanidinium exporter</fullName>
    </recommendedName>
</protein>
<dbReference type="Gene3D" id="1.10.3730.20">
    <property type="match status" value="1"/>
</dbReference>
<keyword evidence="3" id="KW-1003">Cell membrane</keyword>
<evidence type="ECO:0000313" key="11">
    <source>
        <dbReference type="EMBL" id="SKB58507.1"/>
    </source>
</evidence>
<evidence type="ECO:0000256" key="5">
    <source>
        <dbReference type="ARBA" id="ARBA00022989"/>
    </source>
</evidence>
<dbReference type="NCBIfam" id="NF008512">
    <property type="entry name" value="PRK11431.1"/>
    <property type="match status" value="1"/>
</dbReference>
<dbReference type="GO" id="GO:0005886">
    <property type="term" value="C:plasma membrane"/>
    <property type="evidence" value="ECO:0007669"/>
    <property type="project" value="UniProtKB-SubCell"/>
</dbReference>
<evidence type="ECO:0000256" key="7">
    <source>
        <dbReference type="ARBA" id="ARBA00038151"/>
    </source>
</evidence>
<organism evidence="11 12">
    <name type="scientific">Sphingopyxis flava</name>
    <dbReference type="NCBI Taxonomy" id="1507287"/>
    <lineage>
        <taxon>Bacteria</taxon>
        <taxon>Pseudomonadati</taxon>
        <taxon>Pseudomonadota</taxon>
        <taxon>Alphaproteobacteria</taxon>
        <taxon>Sphingomonadales</taxon>
        <taxon>Sphingomonadaceae</taxon>
        <taxon>Sphingopyxis</taxon>
    </lineage>
</organism>
<proteinExistence type="inferred from homology"/>
<feature type="transmembrane region" description="Helical" evidence="10">
    <location>
        <begin position="57"/>
        <end position="78"/>
    </location>
</feature>
<evidence type="ECO:0000256" key="1">
    <source>
        <dbReference type="ARBA" id="ARBA00004651"/>
    </source>
</evidence>
<evidence type="ECO:0000256" key="3">
    <source>
        <dbReference type="ARBA" id="ARBA00022475"/>
    </source>
</evidence>
<evidence type="ECO:0000256" key="9">
    <source>
        <dbReference type="RuleBase" id="RU003942"/>
    </source>
</evidence>
<dbReference type="Proteomes" id="UP000190044">
    <property type="component" value="Unassembled WGS sequence"/>
</dbReference>
<comment type="subcellular location">
    <subcellularLocation>
        <location evidence="1 9">Cell membrane</location>
        <topology evidence="1 9">Multi-pass membrane protein</topology>
    </subcellularLocation>
</comment>
<reference evidence="12" key="1">
    <citation type="submission" date="2017-02" db="EMBL/GenBank/DDBJ databases">
        <authorList>
            <person name="Varghese N."/>
            <person name="Submissions S."/>
        </authorList>
    </citation>
    <scope>NUCLEOTIDE SEQUENCE [LARGE SCALE GENOMIC DNA]</scope>
    <source>
        <strain evidence="12">R11H</strain>
    </source>
</reference>
<dbReference type="Pfam" id="PF00893">
    <property type="entry name" value="Multi_Drug_Res"/>
    <property type="match status" value="1"/>
</dbReference>
<name>A0A1T5CGC7_9SPHN</name>
<dbReference type="AlphaFoldDB" id="A0A1T5CGC7"/>
<dbReference type="InterPro" id="IPR000390">
    <property type="entry name" value="Small_drug/metabolite_transptr"/>
</dbReference>
<dbReference type="FunFam" id="1.10.3730.20:FF:000001">
    <property type="entry name" value="Quaternary ammonium compound resistance transporter SugE"/>
    <property type="match status" value="1"/>
</dbReference>
<dbReference type="GO" id="GO:1990961">
    <property type="term" value="P:xenobiotic detoxification by transmembrane export across the plasma membrane"/>
    <property type="evidence" value="ECO:0007669"/>
    <property type="project" value="UniProtKB-ARBA"/>
</dbReference>
<dbReference type="SUPFAM" id="SSF103481">
    <property type="entry name" value="Multidrug resistance efflux transporter EmrE"/>
    <property type="match status" value="1"/>
</dbReference>
<dbReference type="OrthoDB" id="9808638at2"/>
<gene>
    <name evidence="11" type="ORF">SAMN06295937_101050</name>
</gene>
<evidence type="ECO:0000256" key="4">
    <source>
        <dbReference type="ARBA" id="ARBA00022692"/>
    </source>
</evidence>
<evidence type="ECO:0000256" key="6">
    <source>
        <dbReference type="ARBA" id="ARBA00023136"/>
    </source>
</evidence>
<evidence type="ECO:0000313" key="12">
    <source>
        <dbReference type="Proteomes" id="UP000190044"/>
    </source>
</evidence>
<dbReference type="PANTHER" id="PTHR30561">
    <property type="entry name" value="SMR FAMILY PROTON-DEPENDENT DRUG EFFLUX TRANSPORTER SUGE"/>
    <property type="match status" value="1"/>
</dbReference>
<sequence>MAWIFLVIAGLLEIVWAFAMKQSDGFSRLGPSLVAIVAMLASFALLALSMKTLPLGTAYAVWTGIGAVGAFLVGVWVLGEGASAARIAAALLILAGLVLMKLSSQS</sequence>
<dbReference type="InterPro" id="IPR045324">
    <property type="entry name" value="Small_multidrug_res"/>
</dbReference>